<name>A0A940N3C6_9PROT</name>
<dbReference type="EMBL" id="JAGIZA010000010">
    <property type="protein sequence ID" value="MBP0494420.1"/>
    <property type="molecule type" value="Genomic_DNA"/>
</dbReference>
<sequence length="196" mass="21881">MATTAPDPTSRVPTALVQVDVTFLRMEHPPEDPPPALPGDAAVVRVPGCSVAFYRYLYDTVGRDYCWWLRRTVPDAKIAAILRDPSVSIHVLYRGGEPAGFYELERRWDGTTNLSYFGLMPHAIGHHMGRAFLRHAIDTAWDGPCNLMTVNTCTADHPRALPNYIAAGFRVVRRVREEWPVPTNLGLRLPPPPRAG</sequence>
<reference evidence="2" key="1">
    <citation type="submission" date="2021-03" db="EMBL/GenBank/DDBJ databases">
        <authorList>
            <person name="So Y."/>
        </authorList>
    </citation>
    <scope>NUCLEOTIDE SEQUENCE</scope>
    <source>
        <strain evidence="2">SG15</strain>
    </source>
</reference>
<dbReference type="Pfam" id="PF00583">
    <property type="entry name" value="Acetyltransf_1"/>
    <property type="match status" value="1"/>
</dbReference>
<accession>A0A940N3C6</accession>
<evidence type="ECO:0000313" key="2">
    <source>
        <dbReference type="EMBL" id="MBP0494420.1"/>
    </source>
</evidence>
<organism evidence="2 3">
    <name type="scientific">Roseomonas indoligenes</name>
    <dbReference type="NCBI Taxonomy" id="2820811"/>
    <lineage>
        <taxon>Bacteria</taxon>
        <taxon>Pseudomonadati</taxon>
        <taxon>Pseudomonadota</taxon>
        <taxon>Alphaproteobacteria</taxon>
        <taxon>Acetobacterales</taxon>
        <taxon>Roseomonadaceae</taxon>
        <taxon>Roseomonas</taxon>
    </lineage>
</organism>
<proteinExistence type="predicted"/>
<feature type="domain" description="N-acetyltransferase" evidence="1">
    <location>
        <begin position="52"/>
        <end position="190"/>
    </location>
</feature>
<dbReference type="SUPFAM" id="SSF55729">
    <property type="entry name" value="Acyl-CoA N-acyltransferases (Nat)"/>
    <property type="match status" value="1"/>
</dbReference>
<dbReference type="PROSITE" id="PS51186">
    <property type="entry name" value="GNAT"/>
    <property type="match status" value="1"/>
</dbReference>
<dbReference type="InterPro" id="IPR000182">
    <property type="entry name" value="GNAT_dom"/>
</dbReference>
<dbReference type="Proteomes" id="UP000677537">
    <property type="component" value="Unassembled WGS sequence"/>
</dbReference>
<gene>
    <name evidence="2" type="ORF">J5Y10_16675</name>
</gene>
<dbReference type="CDD" id="cd04301">
    <property type="entry name" value="NAT_SF"/>
    <property type="match status" value="1"/>
</dbReference>
<comment type="caution">
    <text evidence="2">The sequence shown here is derived from an EMBL/GenBank/DDBJ whole genome shotgun (WGS) entry which is preliminary data.</text>
</comment>
<protein>
    <submittedName>
        <fullName evidence="2">GNAT family N-acetyltransferase</fullName>
    </submittedName>
</protein>
<evidence type="ECO:0000259" key="1">
    <source>
        <dbReference type="PROSITE" id="PS51186"/>
    </source>
</evidence>
<dbReference type="AlphaFoldDB" id="A0A940N3C6"/>
<keyword evidence="3" id="KW-1185">Reference proteome</keyword>
<dbReference type="GO" id="GO:0016747">
    <property type="term" value="F:acyltransferase activity, transferring groups other than amino-acyl groups"/>
    <property type="evidence" value="ECO:0007669"/>
    <property type="project" value="InterPro"/>
</dbReference>
<evidence type="ECO:0000313" key="3">
    <source>
        <dbReference type="Proteomes" id="UP000677537"/>
    </source>
</evidence>
<dbReference type="Gene3D" id="3.40.630.30">
    <property type="match status" value="1"/>
</dbReference>
<dbReference type="InterPro" id="IPR016181">
    <property type="entry name" value="Acyl_CoA_acyltransferase"/>
</dbReference>